<proteinExistence type="predicted"/>
<organism evidence="1">
    <name type="scientific">Spironucleus salmonicida</name>
    <dbReference type="NCBI Taxonomy" id="348837"/>
    <lineage>
        <taxon>Eukaryota</taxon>
        <taxon>Metamonada</taxon>
        <taxon>Diplomonadida</taxon>
        <taxon>Hexamitidae</taxon>
        <taxon>Hexamitinae</taxon>
        <taxon>Spironucleus</taxon>
    </lineage>
</organism>
<dbReference type="AlphaFoldDB" id="V6LL36"/>
<gene>
    <name evidence="1" type="ORF">SS50377_15098</name>
    <name evidence="2" type="ORF">SS50377_25530</name>
</gene>
<protein>
    <submittedName>
        <fullName evidence="1">Uncharacterized protein</fullName>
    </submittedName>
</protein>
<name>V6LL36_9EUKA</name>
<reference evidence="1 2" key="1">
    <citation type="journal article" date="2014" name="PLoS Genet.">
        <title>The Genome of Spironucleus salmonicida Highlights a Fish Pathogen Adapted to Fluctuating Environments.</title>
        <authorList>
            <person name="Xu F."/>
            <person name="Jerlstrom-Hultqvist J."/>
            <person name="Einarsson E."/>
            <person name="Astvaldsson A."/>
            <person name="Svard S.G."/>
            <person name="Andersson J.O."/>
        </authorList>
    </citation>
    <scope>NUCLEOTIDE SEQUENCE</scope>
    <source>
        <strain evidence="2">ATCC 50377</strain>
    </source>
</reference>
<dbReference type="Proteomes" id="UP000018208">
    <property type="component" value="Unassembled WGS sequence"/>
</dbReference>
<keyword evidence="3" id="KW-1185">Reference proteome</keyword>
<dbReference type="EMBL" id="AUWU02000005">
    <property type="protein sequence ID" value="KAH0573410.1"/>
    <property type="molecule type" value="Genomic_DNA"/>
</dbReference>
<dbReference type="EMBL" id="KI546101">
    <property type="protein sequence ID" value="EST45078.1"/>
    <property type="molecule type" value="Genomic_DNA"/>
</dbReference>
<evidence type="ECO:0000313" key="3">
    <source>
        <dbReference type="Proteomes" id="UP000018208"/>
    </source>
</evidence>
<dbReference type="VEuPathDB" id="GiardiaDB:SS50377_25530"/>
<evidence type="ECO:0000313" key="2">
    <source>
        <dbReference type="EMBL" id="KAH0573410.1"/>
    </source>
</evidence>
<sequence length="63" mass="7526">MQPRKSGQIVQIEIYGNLNEYENLGIRFLKFFDAGIIQTVQTYKYDIMKTETDRATRQMMQIF</sequence>
<evidence type="ECO:0000313" key="1">
    <source>
        <dbReference type="EMBL" id="EST45078.1"/>
    </source>
</evidence>
<accession>V6LL36</accession>
<reference evidence="2" key="2">
    <citation type="submission" date="2020-12" db="EMBL/GenBank/DDBJ databases">
        <title>New Spironucleus salmonicida genome in near-complete chromosomes.</title>
        <authorList>
            <person name="Xu F."/>
            <person name="Kurt Z."/>
            <person name="Jimenez-Gonzalez A."/>
            <person name="Astvaldsson A."/>
            <person name="Andersson J.O."/>
            <person name="Svard S.G."/>
        </authorList>
    </citation>
    <scope>NUCLEOTIDE SEQUENCE</scope>
    <source>
        <strain evidence="2">ATCC 50377</strain>
    </source>
</reference>